<dbReference type="EMBL" id="PNBA02000017">
    <property type="protein sequence ID" value="KAG6394296.1"/>
    <property type="molecule type" value="Genomic_DNA"/>
</dbReference>
<gene>
    <name evidence="2" type="ORF">SASPL_144880</name>
</gene>
<name>A0A8X8WGM4_SALSN</name>
<protein>
    <submittedName>
        <fullName evidence="2">Uncharacterized protein</fullName>
    </submittedName>
</protein>
<evidence type="ECO:0000313" key="3">
    <source>
        <dbReference type="Proteomes" id="UP000298416"/>
    </source>
</evidence>
<organism evidence="2">
    <name type="scientific">Salvia splendens</name>
    <name type="common">Scarlet sage</name>
    <dbReference type="NCBI Taxonomy" id="180675"/>
    <lineage>
        <taxon>Eukaryota</taxon>
        <taxon>Viridiplantae</taxon>
        <taxon>Streptophyta</taxon>
        <taxon>Embryophyta</taxon>
        <taxon>Tracheophyta</taxon>
        <taxon>Spermatophyta</taxon>
        <taxon>Magnoliopsida</taxon>
        <taxon>eudicotyledons</taxon>
        <taxon>Gunneridae</taxon>
        <taxon>Pentapetalae</taxon>
        <taxon>asterids</taxon>
        <taxon>lamiids</taxon>
        <taxon>Lamiales</taxon>
        <taxon>Lamiaceae</taxon>
        <taxon>Nepetoideae</taxon>
        <taxon>Mentheae</taxon>
        <taxon>Salviinae</taxon>
        <taxon>Salvia</taxon>
        <taxon>Salvia subgen. Calosphace</taxon>
        <taxon>core Calosphace</taxon>
    </lineage>
</organism>
<dbReference type="AlphaFoldDB" id="A0A8X8WGM4"/>
<sequence>MAVAVEANPTPLPNPKPKPKPKPSLRVCFSYAAYAKNVVHYLHSSNIPIAAALSDAEFAAVESAFRFSFPPDLRSILQEGLPVGPGFPNWRSSSQQQLEILTTLPVLGICKEVSRNNFWLDSWGLKPPDPDRAALLAKAFLKKAPVLVPIYRNFYIPSAPCAAGNPVFYVHGSDVRVWSFDIAGFFQKMEFGMCGEAIPRRRVGAGVFSAAPAWAATEGRRIEFWTEMAEKRGGWWSGELGGCLEEVCWRLRDGGWKEEDVREMMMIDGCDASVDGEGVGSMSERMLRAGWSTEDVVDLLGFPNRNGVDDGDYCFDFRRRQICDDKKHETISLTF</sequence>
<evidence type="ECO:0000313" key="2">
    <source>
        <dbReference type="EMBL" id="KAG6394296.1"/>
    </source>
</evidence>
<reference evidence="2" key="2">
    <citation type="submission" date="2020-08" db="EMBL/GenBank/DDBJ databases">
        <title>Plant Genome Project.</title>
        <authorList>
            <person name="Zhang R.-G."/>
        </authorList>
    </citation>
    <scope>NUCLEOTIDE SEQUENCE</scope>
    <source>
        <strain evidence="2">Huo1</strain>
        <tissue evidence="2">Leaf</tissue>
    </source>
</reference>
<dbReference type="Proteomes" id="UP000298416">
    <property type="component" value="Unassembled WGS sequence"/>
</dbReference>
<dbReference type="PANTHER" id="PTHR32011">
    <property type="entry name" value="OS08G0472400 PROTEIN"/>
    <property type="match status" value="1"/>
</dbReference>
<feature type="region of interest" description="Disordered" evidence="1">
    <location>
        <begin position="1"/>
        <end position="22"/>
    </location>
</feature>
<keyword evidence="3" id="KW-1185">Reference proteome</keyword>
<comment type="caution">
    <text evidence="2">The sequence shown here is derived from an EMBL/GenBank/DDBJ whole genome shotgun (WGS) entry which is preliminary data.</text>
</comment>
<dbReference type="OrthoDB" id="1921190at2759"/>
<reference evidence="2" key="1">
    <citation type="submission" date="2018-01" db="EMBL/GenBank/DDBJ databases">
        <authorList>
            <person name="Mao J.F."/>
        </authorList>
    </citation>
    <scope>NUCLEOTIDE SEQUENCE</scope>
    <source>
        <strain evidence="2">Huo1</strain>
        <tissue evidence="2">Leaf</tissue>
    </source>
</reference>
<accession>A0A8X8WGM4</accession>
<proteinExistence type="predicted"/>
<evidence type="ECO:0000256" key="1">
    <source>
        <dbReference type="SAM" id="MobiDB-lite"/>
    </source>
</evidence>
<dbReference type="PANTHER" id="PTHR32011:SF6">
    <property type="entry name" value="KNR4_SMI1-LIKE DOMAIN-CONTAINING PROTEIN"/>
    <property type="match status" value="1"/>
</dbReference>